<organism evidence="12 13">
    <name type="scientific">Papiliotrema laurentii</name>
    <name type="common">Cryptococcus laurentii</name>
    <dbReference type="NCBI Taxonomy" id="5418"/>
    <lineage>
        <taxon>Eukaryota</taxon>
        <taxon>Fungi</taxon>
        <taxon>Dikarya</taxon>
        <taxon>Basidiomycota</taxon>
        <taxon>Agaricomycotina</taxon>
        <taxon>Tremellomycetes</taxon>
        <taxon>Tremellales</taxon>
        <taxon>Rhynchogastremaceae</taxon>
        <taxon>Papiliotrema</taxon>
    </lineage>
</organism>
<evidence type="ECO:0000313" key="13">
    <source>
        <dbReference type="Proteomes" id="UP001182556"/>
    </source>
</evidence>
<proteinExistence type="inferred from homology"/>
<dbReference type="InterPro" id="IPR006650">
    <property type="entry name" value="A/AMP_deam_AS"/>
</dbReference>
<feature type="region of interest" description="Disordered" evidence="11">
    <location>
        <begin position="894"/>
        <end position="932"/>
    </location>
</feature>
<keyword evidence="13" id="KW-1185">Reference proteome</keyword>
<evidence type="ECO:0000256" key="7">
    <source>
        <dbReference type="ARBA" id="ARBA00022833"/>
    </source>
</evidence>
<evidence type="ECO:0000256" key="2">
    <source>
        <dbReference type="ARBA" id="ARBA00004955"/>
    </source>
</evidence>
<dbReference type="GO" id="GO:0032264">
    <property type="term" value="P:IMP salvage"/>
    <property type="evidence" value="ECO:0007669"/>
    <property type="project" value="InterPro"/>
</dbReference>
<comment type="pathway">
    <text evidence="2">Purine metabolism; IMP biosynthesis via salvage pathway; IMP from AMP: step 1/1.</text>
</comment>
<dbReference type="PANTHER" id="PTHR11359">
    <property type="entry name" value="AMP DEAMINASE"/>
    <property type="match status" value="1"/>
</dbReference>
<keyword evidence="7" id="KW-0862">Zinc</keyword>
<dbReference type="InterPro" id="IPR006329">
    <property type="entry name" value="AMPD"/>
</dbReference>
<evidence type="ECO:0000313" key="12">
    <source>
        <dbReference type="EMBL" id="KAK1926754.1"/>
    </source>
</evidence>
<evidence type="ECO:0000256" key="11">
    <source>
        <dbReference type="SAM" id="MobiDB-lite"/>
    </source>
</evidence>
<evidence type="ECO:0000256" key="10">
    <source>
        <dbReference type="ARBA" id="ARBA00078830"/>
    </source>
</evidence>
<dbReference type="CDD" id="cd01319">
    <property type="entry name" value="AMPD"/>
    <property type="match status" value="1"/>
</dbReference>
<name>A0AAD9L8X0_PAPLA</name>
<dbReference type="FunFam" id="4.10.800.20:FF:000001">
    <property type="entry name" value="AMP deaminase"/>
    <property type="match status" value="1"/>
</dbReference>
<feature type="compositionally biased region" description="Low complexity" evidence="11">
    <location>
        <begin position="52"/>
        <end position="65"/>
    </location>
</feature>
<feature type="compositionally biased region" description="Polar residues" evidence="11">
    <location>
        <begin position="1"/>
        <end position="11"/>
    </location>
</feature>
<keyword evidence="8" id="KW-0546">Nucleotide metabolism</keyword>
<keyword evidence="5" id="KW-0479">Metal-binding</keyword>
<comment type="cofactor">
    <cofactor evidence="1">
        <name>Zn(2+)</name>
        <dbReference type="ChEBI" id="CHEBI:29105"/>
    </cofactor>
</comment>
<dbReference type="AlphaFoldDB" id="A0AAD9L8X0"/>
<dbReference type="GO" id="GO:0005829">
    <property type="term" value="C:cytosol"/>
    <property type="evidence" value="ECO:0007669"/>
    <property type="project" value="TreeGrafter"/>
</dbReference>
<feature type="region of interest" description="Disordered" evidence="11">
    <location>
        <begin position="962"/>
        <end position="983"/>
    </location>
</feature>
<dbReference type="FunFam" id="3.20.20.140:FF:000035">
    <property type="entry name" value="Probable amp deaminase"/>
    <property type="match status" value="1"/>
</dbReference>
<evidence type="ECO:0000256" key="4">
    <source>
        <dbReference type="ARBA" id="ARBA00012775"/>
    </source>
</evidence>
<keyword evidence="6" id="KW-0378">Hydrolase</keyword>
<dbReference type="Pfam" id="PF19326">
    <property type="entry name" value="AMP_deaminase"/>
    <property type="match status" value="1"/>
</dbReference>
<evidence type="ECO:0000256" key="9">
    <source>
        <dbReference type="ARBA" id="ARBA00072037"/>
    </source>
</evidence>
<evidence type="ECO:0000256" key="1">
    <source>
        <dbReference type="ARBA" id="ARBA00001947"/>
    </source>
</evidence>
<dbReference type="Gene3D" id="3.20.20.140">
    <property type="entry name" value="Metal-dependent hydrolases"/>
    <property type="match status" value="1"/>
</dbReference>
<dbReference type="GO" id="GO:0003876">
    <property type="term" value="F:AMP deaminase activity"/>
    <property type="evidence" value="ECO:0007669"/>
    <property type="project" value="UniProtKB-EC"/>
</dbReference>
<evidence type="ECO:0000256" key="5">
    <source>
        <dbReference type="ARBA" id="ARBA00022723"/>
    </source>
</evidence>
<dbReference type="InterPro" id="IPR032466">
    <property type="entry name" value="Metal_Hydrolase"/>
</dbReference>
<dbReference type="Proteomes" id="UP001182556">
    <property type="component" value="Unassembled WGS sequence"/>
</dbReference>
<evidence type="ECO:0000256" key="8">
    <source>
        <dbReference type="ARBA" id="ARBA00023080"/>
    </source>
</evidence>
<evidence type="ECO:0000256" key="3">
    <source>
        <dbReference type="ARBA" id="ARBA00006676"/>
    </source>
</evidence>
<dbReference type="PANTHER" id="PTHR11359:SF0">
    <property type="entry name" value="AMP DEAMINASE"/>
    <property type="match status" value="1"/>
</dbReference>
<dbReference type="GO" id="GO:0046033">
    <property type="term" value="P:AMP metabolic process"/>
    <property type="evidence" value="ECO:0007669"/>
    <property type="project" value="TreeGrafter"/>
</dbReference>
<dbReference type="PROSITE" id="PS00485">
    <property type="entry name" value="A_DEAMINASE"/>
    <property type="match status" value="1"/>
</dbReference>
<reference evidence="12" key="1">
    <citation type="submission" date="2023-02" db="EMBL/GenBank/DDBJ databases">
        <title>Identification and recombinant expression of a fungal hydrolase from Papiliotrema laurentii that hydrolyzes apple cutin and clears colloidal polyester polyurethane.</title>
        <authorList>
            <consortium name="DOE Joint Genome Institute"/>
            <person name="Roman V.A."/>
            <person name="Bojanowski C."/>
            <person name="Crable B.R."/>
            <person name="Wagner D.N."/>
            <person name="Hung C.S."/>
            <person name="Nadeau L.J."/>
            <person name="Schratz L."/>
            <person name="Haridas S."/>
            <person name="Pangilinan J."/>
            <person name="Lipzen A."/>
            <person name="Na H."/>
            <person name="Yan M."/>
            <person name="Ng V."/>
            <person name="Grigoriev I.V."/>
            <person name="Spatafora J.W."/>
            <person name="Barlow D."/>
            <person name="Biffinger J."/>
            <person name="Kelley-Loughnane N."/>
            <person name="Varaljay V.A."/>
            <person name="Crookes-Goodson W.J."/>
        </authorList>
    </citation>
    <scope>NUCLEOTIDE SEQUENCE</scope>
    <source>
        <strain evidence="12">5307AH</strain>
    </source>
</reference>
<dbReference type="NCBIfam" id="TIGR01429">
    <property type="entry name" value="AMP_deaminase"/>
    <property type="match status" value="1"/>
</dbReference>
<dbReference type="GO" id="GO:0046872">
    <property type="term" value="F:metal ion binding"/>
    <property type="evidence" value="ECO:0007669"/>
    <property type="project" value="UniProtKB-KW"/>
</dbReference>
<feature type="compositionally biased region" description="Basic and acidic residues" evidence="11">
    <location>
        <begin position="974"/>
        <end position="983"/>
    </location>
</feature>
<feature type="region of interest" description="Disordered" evidence="11">
    <location>
        <begin position="48"/>
        <end position="112"/>
    </location>
</feature>
<dbReference type="EC" id="3.5.4.6" evidence="4"/>
<dbReference type="SUPFAM" id="SSF51556">
    <property type="entry name" value="Metallo-dependent hydrolases"/>
    <property type="match status" value="1"/>
</dbReference>
<accession>A0AAD9L8X0</accession>
<sequence length="983" mass="110406">MSGEHTPTTPIDNEEDGPTAHISPSFDYHEERRLHLKDEIWLSHHLPRLPPSAISDAESSLASSSEPPKAIPERRKSVHIPGGGDVPDPRAAAFPRGSSIPKADGEWLSRTPETERRYQHISAAQAFPGSSIVSPSGPEYGDLDPAASLIHRQELDSQERLDLEEEARERELSSAEAALVGLNLGTQPFGAGSRGQPVNMPPEAEPGVGSELEALYASFARCLELRDKYMDLSCQRLGDNPRDHDGTFKGFSPKSAADINGLKADVDPEACEQHEEEVASFPPWKIYPPPPPPHWHWKPAEDGVKPESSNTTGLGGSGSSSGGRDSQAFKFEECEIPGKDPRTFEINDEGVYEVWVEEPVAAQGAAAQEINGGEKAEADKGKQKFARIPRLKEYYQDLEFLLGVCSDGPAKSFAFRRLKYLASKWSLYCLLNEYQELADMKAVPHRDFYNVRKVDTHIHHSASMNQKHLLRFIKSKLKKAPDEIVIHRDGKDLTLKEVFESLNLTAYDLSIDTLDMHAHQEFHRFDRFNDRYNPTGSSRLREIFLKTDNLLKGKYLAELTQELIADLEQSKYQNSEWRLSIYGRNVNEWDKLAKWVINHNLLSHNVRWLIQIPRLYEVYKGAKQVDTFADIVKNVFEPLFEVTQDPSSHPELHVFLQRVVGFDSVDDESKPERRNYRKFPTAPQWNTRESPPYSYWIYYMYANMASLNKWRQARGFNTFVLRPHCGEAGDPDHLSSAFLTSHSIAHGILLRKVPALQYLFYLKQIGLAMSPLSNNALFLTYERNPFKDFFRTGLNVSLSTDDPLQFHFTASHLLEEYSCAAQIYKLTPADMCELARNSVLQSGWEMQTKKHWIGHKWYLPGAAGNDIHKTNVPTIRLAYRHATLLEELTLINHGRHSPSATPTHLKPSAGNAPPDRTLADSRPGITSRPSDVGAAAMAVTKAVQPSGGVPHLVGAASVLDERARKKSQTGLRAQAEKSAEIKN</sequence>
<protein>
    <recommendedName>
        <fullName evidence="9">AMP deaminase</fullName>
        <ecNumber evidence="4">3.5.4.6</ecNumber>
    </recommendedName>
    <alternativeName>
        <fullName evidence="10">Myoadenylate deaminase</fullName>
    </alternativeName>
</protein>
<feature type="compositionally biased region" description="Basic and acidic residues" evidence="11">
    <location>
        <begin position="103"/>
        <end position="112"/>
    </location>
</feature>
<feature type="region of interest" description="Disordered" evidence="11">
    <location>
        <begin position="293"/>
        <end position="326"/>
    </location>
</feature>
<comment type="similarity">
    <text evidence="3">Belongs to the metallo-dependent hydrolases superfamily. Adenosine and AMP deaminases family.</text>
</comment>
<feature type="region of interest" description="Disordered" evidence="11">
    <location>
        <begin position="1"/>
        <end position="26"/>
    </location>
</feature>
<comment type="caution">
    <text evidence="12">The sequence shown here is derived from an EMBL/GenBank/DDBJ whole genome shotgun (WGS) entry which is preliminary data.</text>
</comment>
<dbReference type="Gene3D" id="4.10.800.20">
    <property type="match status" value="1"/>
</dbReference>
<gene>
    <name evidence="12" type="ORF">DB88DRAFT_482878</name>
</gene>
<dbReference type="EMBL" id="JAODAN010000002">
    <property type="protein sequence ID" value="KAK1926754.1"/>
    <property type="molecule type" value="Genomic_DNA"/>
</dbReference>
<evidence type="ECO:0000256" key="6">
    <source>
        <dbReference type="ARBA" id="ARBA00022801"/>
    </source>
</evidence>